<evidence type="ECO:0008006" key="3">
    <source>
        <dbReference type="Google" id="ProtNLM"/>
    </source>
</evidence>
<dbReference type="Gene3D" id="2.60.40.3700">
    <property type="match status" value="1"/>
</dbReference>
<dbReference type="PROSITE" id="PS51257">
    <property type="entry name" value="PROKAR_LIPOPROTEIN"/>
    <property type="match status" value="1"/>
</dbReference>
<keyword evidence="2" id="KW-1185">Reference proteome</keyword>
<evidence type="ECO:0000313" key="1">
    <source>
        <dbReference type="EMBL" id="QIM18684.1"/>
    </source>
</evidence>
<evidence type="ECO:0000313" key="2">
    <source>
        <dbReference type="Proteomes" id="UP000503441"/>
    </source>
</evidence>
<dbReference type="RefSeq" id="WP_166330514.1">
    <property type="nucleotide sequence ID" value="NZ_CP049933.1"/>
</dbReference>
<organism evidence="1 2">
    <name type="scientific">Leucobacter coleopterorum</name>
    <dbReference type="NCBI Taxonomy" id="2714933"/>
    <lineage>
        <taxon>Bacteria</taxon>
        <taxon>Bacillati</taxon>
        <taxon>Actinomycetota</taxon>
        <taxon>Actinomycetes</taxon>
        <taxon>Micrococcales</taxon>
        <taxon>Microbacteriaceae</taxon>
        <taxon>Leucobacter</taxon>
    </lineage>
</organism>
<proteinExistence type="predicted"/>
<dbReference type="Proteomes" id="UP000503441">
    <property type="component" value="Chromosome"/>
</dbReference>
<dbReference type="EMBL" id="CP049933">
    <property type="protein sequence ID" value="QIM18684.1"/>
    <property type="molecule type" value="Genomic_DNA"/>
</dbReference>
<name>A0ABX6JWK4_9MICO</name>
<dbReference type="InterPro" id="IPR047808">
    <property type="entry name" value="CueP-like"/>
</dbReference>
<reference evidence="1 2" key="1">
    <citation type="submission" date="2020-03" db="EMBL/GenBank/DDBJ databases">
        <title>Leucobacter sp. nov., isolated from beetles.</title>
        <authorList>
            <person name="Hyun D.-W."/>
            <person name="Bae J.-W."/>
        </authorList>
    </citation>
    <scope>NUCLEOTIDE SEQUENCE [LARGE SCALE GENOMIC DNA]</scope>
    <source>
        <strain evidence="1 2">HDW9A</strain>
    </source>
</reference>
<gene>
    <name evidence="1" type="ORF">G7066_08805</name>
</gene>
<sequence length="209" mass="22529">MKHNNTARRILQTTLPTFLITGTLLLAGCAATPASEPAANSRTEVAPLNNELSSFGFADMSSRDIIEELETMAVNDRSKDLSASIQPTELILSKNEQTLSLPLPADQFYLSVAPYVTQTHDCTFHVPTGCQGELGNTEVYVTITDTESGKTYYSEETTTYDNGFIGYWLPQGVKVNVTIEANGKTGSVLVGTGAENSPTCITTLQLKPV</sequence>
<dbReference type="Pfam" id="PF21172">
    <property type="entry name" value="CueP"/>
    <property type="match status" value="1"/>
</dbReference>
<dbReference type="NCBIfam" id="NF038094">
    <property type="entry name" value="CueP_fam"/>
    <property type="match status" value="1"/>
</dbReference>
<accession>A0ABX6JWK4</accession>
<protein>
    <recommendedName>
        <fullName evidence="3">Lipoprotein</fullName>
    </recommendedName>
</protein>